<feature type="compositionally biased region" description="Basic and acidic residues" evidence="1">
    <location>
        <begin position="4861"/>
        <end position="4872"/>
    </location>
</feature>
<feature type="region of interest" description="Disordered" evidence="1">
    <location>
        <begin position="618"/>
        <end position="639"/>
    </location>
</feature>
<feature type="compositionally biased region" description="Polar residues" evidence="1">
    <location>
        <begin position="4797"/>
        <end position="4807"/>
    </location>
</feature>
<accession>A0A836GAX2</accession>
<dbReference type="GeneID" id="94169364"/>
<dbReference type="EMBL" id="JAFHKP010000033">
    <property type="protein sequence ID" value="KAG5469949.1"/>
    <property type="molecule type" value="Genomic_DNA"/>
</dbReference>
<feature type="compositionally biased region" description="Basic and acidic residues" evidence="1">
    <location>
        <begin position="248"/>
        <end position="265"/>
    </location>
</feature>
<feature type="region of interest" description="Disordered" evidence="1">
    <location>
        <begin position="243"/>
        <end position="265"/>
    </location>
</feature>
<dbReference type="RefSeq" id="XP_067689957.1">
    <property type="nucleotide sequence ID" value="XM_067833854.1"/>
</dbReference>
<comment type="caution">
    <text evidence="3">The sequence shown here is derived from an EMBL/GenBank/DDBJ whole genome shotgun (WGS) entry which is preliminary data.</text>
</comment>
<feature type="region of interest" description="Disordered" evidence="1">
    <location>
        <begin position="1110"/>
        <end position="1131"/>
    </location>
</feature>
<feature type="domain" description="Flagellar attachment zone protein 1 conserved" evidence="2">
    <location>
        <begin position="4240"/>
        <end position="4323"/>
    </location>
</feature>
<feature type="domain" description="Flagellar attachment zone protein 1 conserved" evidence="2">
    <location>
        <begin position="1594"/>
        <end position="1681"/>
    </location>
</feature>
<dbReference type="KEGG" id="lenr:94169364"/>
<evidence type="ECO:0000256" key="1">
    <source>
        <dbReference type="SAM" id="MobiDB-lite"/>
    </source>
</evidence>
<feature type="compositionally biased region" description="Basic and acidic residues" evidence="1">
    <location>
        <begin position="4842"/>
        <end position="4852"/>
    </location>
</feature>
<dbReference type="PANTHER" id="PTHR47121">
    <property type="entry name" value="THYLAKOID LUMENAL PROTEIN TL20.3, CHLOROPLASTIC"/>
    <property type="match status" value="1"/>
</dbReference>
<feature type="domain" description="Flagellar attachment zone protein 1 conserved" evidence="2">
    <location>
        <begin position="144"/>
        <end position="230"/>
    </location>
</feature>
<feature type="domain" description="Flagellar attachment zone protein 1 conserved" evidence="2">
    <location>
        <begin position="501"/>
        <end position="588"/>
    </location>
</feature>
<feature type="domain" description="Flagellar attachment zone protein 1 conserved" evidence="2">
    <location>
        <begin position="4473"/>
        <end position="4562"/>
    </location>
</feature>
<sequence length="4919" mass="522319">MATDAPPVSAAAAALTVSSKGKSDDGNAGAAKASNSPCSVHFGGDDWAPVLALHMLELQRAAELDIASALKDHGFHVGDADAVSGRCASSVTLRPVKDGAVLTYSIPHESSPDRRRQQKALLARYAYPHIWSKYTQVRIETSVVETRHRVFLEGDQWERVLAASTEQISRAFRKDVGTQLHLSVDAVKPPTCTGSLELEFAIQHAATMSKATIDAELMKCSYERTRLVYETLTGFKLLGTAPQSTSRMTEKLENEKASQSDESAGDEHIVKTRHHLRFPGFAWQQVLKEREAALRGAVISDVAEQLSLQESQVTDVSFTSALKVTLVVSHASALTREEIDQLLGDGNFSRTWKLYMETEPPVSTQKHDTLPTADTEVTESMQTSGTTAAFMSSSAADAVTSHHRVRFHGAEWTSVNNDIREELRKAFVADVAIALGVSTDAVQSVIFHRNSPIVEFKLIHAPSLDRQEIARCLSACEFSHTWAAYLHFAVDTMKPSPKRNTTHHCIRFEGSQWGGLLEANSTQLEAALVLDVATSLNLSKSDITDVTFRLGSLIAEMDIRHDAEWSRDATNRRLATCPYTETWALYQRFLDQKELLSSRAPTPTALHAAESFVSLGVDEQPPAPERVGSPEKRHRSSTVTKHRLRLEGDAWDAILQRWRELLMREFTSDVCDATSLLPASVQSLVLSAGSLTADFQLTHEGVPAGDLNQLLADAPFTRTWALYQRFLEQEVPLRGRAPPPTALHATESFVSLGVDKQPAELGATPPPTALHAAESFVSLGVDEQPPAPERVGSPEKRHRSSTVTKHRLRLEGDAWDAILQRWRELLMREFTSDVCDATSLLPASVQSLVLSAGSLTADFQLTHEGVPAGDLNQLLADAPFTRTWALYQRFLEQEVPLRGRAPPPTALHATESFVSLGVDKQPAELGATPPPTALHAAESFVSLGVDEQPPAPERVGSPEKRHRSSTVTKHRLRLEGDAWDAILQRWRELLMREFTSDVCDATSLLPASVQSLALSAGSLTADFQLTHEGVPAGDLNQLLADAPFTRTWALYQRFLEQEVPLRGRAPPPTALHATESFVSLGVDKQPAELGATPPPTALHAAESFVSLGVDEQPPAPERVGSPEKRHRSSTVTKHRLRLEGDAWDAILQRWRELLMREFTSDVCDATSLLPASVQSLVLSAGSLTADFQLTHEGVPAGDLNQLLADAPFTRTWALYQRFLEQEVPLRGRAPPPTALHATESFVSLGVDKQPAELGATPPPTALHAAESFVSLGVDEQPPAPVRVGTPEALLPAVQRATPPPTALHAAESFVSLGVDEQPAELGATPPPTALHAAESFVSLEVDEQPAVQRATPPPTALHAAESFVSLGVDEQPPAPVRVATLEALLPAVQRGTPPPTALHAAESFASLGVDEQPAEPVRVGTPEALLPAVQRGTPPPTALHAAESFVSLGVDEQPAEPVRVGTPEALLPAVQRGTPPPTALHAAESFVSLGVDEQPAEPVRVGTPEALLPAVQRATPPPTALHAAESFVSLGVDEQPAAPVRVATLEALLPAELGATPPPTALHAAESFVSLGVDEQPPAPERVGSPEKRHRSSTVTKHRLRLEGDAWDAILQRWRELLMREFTSDVCDATSLLPASVQSLVLSAGSLTADFQLTHEGVPAGDLNQLLADAPFTRTWALYQRFLEQEVPLRGRAPPPTALHATESFVSLGVDEQPPAPVRVGTPEALLPAVQRATPPPTALHAAESFVSLGVDEQPTELGATPPPTALHAAESFVSLGVDEQPPAPVRVATLEALLPAVQRGTPPPTALHAAESFVSLGVDEQPAAPVRVATLEALLPAELGATPPPTALHAAESFVSLGVDEQPAEPVRVGTPEALLPAVQRATPPPTALHAAESFVSLGVDEQPAAPVRVATLEALLPAELGATPPPTALHAAESFVSLGVDEQPPAPERVGSPEKRHRSSTVTKHRLRLEGDAWDAILQRWRELLMREFTSDVCDATSLLPASVQSLVLSAGSLTADFQLTHEGVPAGDLNQLLADAPFTRTWALYQRFLEQEVPLRGRAPPPTALHATESFVSLGVDEQPAVQRATPPPTALHAAESFVSLGVDEQPPAPVRVATLEALLPAVQRGTPPPTALHAAESFVSLGVDEQPAAPVRVGTPEALLLAVQRATPPPTALHAAESFASLGVDEQPAEPVRVGTPEALLPAVQRGTPPPTALHAAESFVSLGVDEQPREPVRVATLEALLPAVQRGTPPPTALHAAESFVSLGVDEQPAEPVSVGTPEALLLAVQRATPPPTALHAAESFVSLGVDEQPAAPVRVATLEALLPAELGATPPPTALHAAESFASLGVDEQPAEPVRVGTPEALLPAVQRGTPPPTALHATESFVSLGVDKQPAELGATPPPTALHAAESFASLGVDEQPAAPGRVGTPEALLPAVQRGKPPTALHAAESFVSLGVDEQPAAPVRVGTPEALLPAVQRATPPPTALHAAESFASLEVDEQPAVPVRVGTPEALLPAVQRATPPPTALHAAESFASLEVDVQPAEPVRVGTPEALLPAVQRATPPPTALHAAESFASLEVDEQPAVPVRVGTPEALLPAVQRATPPPTALHAAESFVSLGVDEQPAELGATPPPTALHAAESFASLEVDVQPAEPVRVGTPEALLPAVQRATPPPTALHAAESFASLEVDEQPAVPVRVGTPEALLPAVQRATPPPTALHAAESFVSLGVDEQPAELGATPPPTALHAAESFVSVGVDEQPAELGATPPPTALHAAESFASLGVDEQPAAPVRVGTPEALLPAVQRATPPPTALHAAESFASLEVDVQPAEPVRVGTPEALLPAVQRATPPPTALHAAESFASLEVDVQPAEPVRVGTPEELLLAVQRATPPPTALHAAESFVSLGVDEQPAELGATPPPTALHAAESFVSLGVDEQPAAPVRVATLEALLPAVQRGTPPPTALHAAESFVSLGVDEQPAAPVRVGTPEALLPAVQRATPPPTALHAAESFVSLEVDVQPAEPGRVGTPEALLPSVQRGTPPPTALHAAESFASLGVDEQPAEPVRVGTPEELLLAVQRATPPPTALHAAESFASLGVDEQPAEPVRVGTPEELLLAVQRATPPPTALHAAESFVSLGVDEQPAELGATQPPTALHATESSVLVNDGRRETASVAVSVEVAPACELSHRASEPQAYSRDDLAGSEAAVLPLKHEPPKDECLPPQLEESSVAVSVGVAPACELSHRASEPQAYSRDDLAGSEAAVLPLKHEPPKDECLPPQLEESSVAVSVGVAPARELSHRASEPQAYSRDDLAGSEAAVLPLKHEPPKDECLPPQLEESSVAVSVGVAPARELSHRASEPQAYSRDHLAGSEAAVLPLKHEPPKDECLPPQLEEASVAVSVGVAPARELSHRASEPQAYSRDDLAGSEAAVLPLKHEPPKDECLPPQLEESSVAVSVGVAPARELSHRASEPQAYSRDHLAGSEAAVLPLKHEPPKDECLPPQLEEASVAVSVEVAPARELSHRASEPQAYSRDDLAGSEAAVLPLKHEPPKDECLPPQLEESSVAVSVGVAPARELSHRASEPQAYSRDDLAGSEAAVLPLKHEPPKDECLPPQLEESSVAVSVGVAPARELSHRASEPQAYSRDDLAGSEAAVLPLKHEPPKDECLPPQLEESSVAVSVGVAPARELSHRASEPQAYSRDDLAGSEAAVLPLKHEPPKDECLPPQLEESSVAVSVGVAPARELSHRASEPQAYSRDDLAGSEAAVLPLKHEPPKDECLPPQLEESSVAVSVGVAPARELSHRASEPQAYSRDHLAGSEAAVLPLKHEPPKDECLPPQLEESSVAVSVGVAPARELSHRASEPQAYSRDHLAGSEAAVLPLKHEPPKDECLPPQLEESSVAVSVGVAPARELSHRASEPQAYSRDDLAGSEAAVLPLKHEPPKDECLPPQLEESSVAVSVGVAPARELSHRASEPQAYSRDDLAGSEAAVLPLKHEPPKDECLPPQLEESSVAVSVGVAPARELSHRASEPQAYSRDDLAGSEAAVLPLKHEPPKDECLPPQLEESSVAVSVGVAPARELSHRASEPQAYSRDDLAGSEAAVLPLKHEPPKDECLPPQLEEASVAVSVEVAPARELSHRASEPQAYSRDDLAGSEAAVLREVEITVGSVSLMSDGDAYSGKEVLLSCSADAGVVVSLGVDNISSVPGGGVCACAETVRRLSGAEVVVEASPQARVTRHTVMLDGRHWFKVISCVLADALRRDVATALSLPLSDVQEVEVMSGSLIGTFAVVHSCDTLTASDVDRLLKGYHFPLTWEHYPTTPETTVGCVFETEELSGTRCSSRALESAVEGLSLPTDAELCVTESCALKPHPPLPVAEEASRSALSSCGRTYSAPMMAQAERESASGTPAACIAVSLSKKHSTVSISPSSVVQEHPSHEVSEPLMELSRDAAPAPVTTAVMPPEVTETVSTKHRVGFVGKGWTCILKTQKDEFVAAVIKGTGEQLGFALDSVDKVLCDEDTGDTIVTFHVTHPSALPSKHIDVVLRSAPFADVWKLYYENAPAETQEKTDAEVTTFHRVGFVGGKWRDLISRDYARFNDAFVADSATALSVTPQAVKIADYAVADDIVVDFYVSHPVADSEELVDSKLEQFDYQRVWDLYGTVNQVDEQQRVVPCVMKRSPTSRLKSPPSPPLVRMPLTSSIFPIEGFCPSCRRRFSPQQEFPQSFDSGSWFSRPVHRHASSVCDTVGATLTEGSSLALRRPSPLPQIARRISPHEGCEWPALQPPSVQRMRGTSLTRSAQTVPRAPWYPSGNNLIPHPPRGRSPSKTKRRHQRRINLRELESEVSRRQRQRKHQERQEQLDREMRRSLNCSRSSLSAGATANFPQSFLPIIPARYTKVPPSLQHRHGPGFLMQ</sequence>
<feature type="region of interest" description="Disordered" evidence="1">
    <location>
        <begin position="4781"/>
        <end position="4873"/>
    </location>
</feature>
<name>A0A836GAX2_LEIEN</name>
<feature type="domain" description="Flagellar attachment zone protein 1 conserved" evidence="2">
    <location>
        <begin position="1130"/>
        <end position="1217"/>
    </location>
</feature>
<feature type="region of interest" description="Disordered" evidence="1">
    <location>
        <begin position="1943"/>
        <end position="1965"/>
    </location>
</feature>
<feature type="domain" description="Flagellar attachment zone protein 1 conserved" evidence="2">
    <location>
        <begin position="270"/>
        <end position="356"/>
    </location>
</feature>
<feature type="domain" description="Flagellar attachment zone protein 1 conserved" evidence="2">
    <location>
        <begin position="1963"/>
        <end position="2050"/>
    </location>
</feature>
<feature type="region of interest" description="Disordered" evidence="1">
    <location>
        <begin position="1574"/>
        <end position="1596"/>
    </location>
</feature>
<evidence type="ECO:0000259" key="2">
    <source>
        <dbReference type="Pfam" id="PF23398"/>
    </source>
</evidence>
<feature type="domain" description="Flagellar attachment zone protein 1 conserved" evidence="2">
    <location>
        <begin position="638"/>
        <end position="725"/>
    </location>
</feature>
<dbReference type="PANTHER" id="PTHR47121:SF2">
    <property type="entry name" value="THYLAKOID LUMENAL PROTEIN TL20.3, CHLOROPLASTIC"/>
    <property type="match status" value="1"/>
</dbReference>
<feature type="domain" description="Flagellar attachment zone protein 1 conserved" evidence="2">
    <location>
        <begin position="802"/>
        <end position="889"/>
    </location>
</feature>
<feature type="domain" description="Flagellar attachment zone protein 1 conserved" evidence="2">
    <location>
        <begin position="4578"/>
        <end position="4666"/>
    </location>
</feature>
<proteinExistence type="predicted"/>
<feature type="region of interest" description="Disordered" evidence="1">
    <location>
        <begin position="782"/>
        <end position="804"/>
    </location>
</feature>
<dbReference type="InterPro" id="IPR056614">
    <property type="entry name" value="FAZ1_cons"/>
</dbReference>
<gene>
    <name evidence="3" type="ORF">CUR178_02091</name>
</gene>
<feature type="compositionally biased region" description="Basic residues" evidence="1">
    <location>
        <begin position="4825"/>
        <end position="4841"/>
    </location>
</feature>
<feature type="region of interest" description="Disordered" evidence="1">
    <location>
        <begin position="946"/>
        <end position="968"/>
    </location>
</feature>
<reference evidence="3 4" key="1">
    <citation type="submission" date="2021-02" db="EMBL/GenBank/DDBJ databases">
        <title>Leishmania (Mundinia) enrietti genome sequencing and assembly.</title>
        <authorList>
            <person name="Almutairi H."/>
            <person name="Gatherer D."/>
        </authorList>
    </citation>
    <scope>NUCLEOTIDE SEQUENCE [LARGE SCALE GENOMIC DNA]</scope>
    <source>
        <strain evidence="3">CUR178</strain>
    </source>
</reference>
<keyword evidence="4" id="KW-1185">Reference proteome</keyword>
<dbReference type="Proteomes" id="UP000674179">
    <property type="component" value="Chromosome 33"/>
</dbReference>
<evidence type="ECO:0000313" key="3">
    <source>
        <dbReference type="EMBL" id="KAG5469949.1"/>
    </source>
</evidence>
<protein>
    <recommendedName>
        <fullName evidence="2">Flagellar attachment zone protein 1 conserved domain-containing protein</fullName>
    </recommendedName>
</protein>
<feature type="domain" description="Flagellar attachment zone protein 1 conserved" evidence="2">
    <location>
        <begin position="399"/>
        <end position="485"/>
    </location>
</feature>
<dbReference type="InterPro" id="IPR053285">
    <property type="entry name" value="Thylakoid_lumenal_pentapeptide"/>
</dbReference>
<organism evidence="3 4">
    <name type="scientific">Leishmania enriettii</name>
    <dbReference type="NCBI Taxonomy" id="5663"/>
    <lineage>
        <taxon>Eukaryota</taxon>
        <taxon>Discoba</taxon>
        <taxon>Euglenozoa</taxon>
        <taxon>Kinetoplastea</taxon>
        <taxon>Metakinetoplastina</taxon>
        <taxon>Trypanosomatida</taxon>
        <taxon>Trypanosomatidae</taxon>
        <taxon>Leishmaniinae</taxon>
        <taxon>Leishmania</taxon>
    </lineage>
</organism>
<evidence type="ECO:0000313" key="4">
    <source>
        <dbReference type="Proteomes" id="UP000674179"/>
    </source>
</evidence>
<dbReference type="OrthoDB" id="268046at2759"/>
<feature type="domain" description="Flagellar attachment zone protein 1 conserved" evidence="2">
    <location>
        <begin position="966"/>
        <end position="1053"/>
    </location>
</feature>
<dbReference type="Pfam" id="PF23398">
    <property type="entry name" value="FAZ1_cons"/>
    <property type="match status" value="13"/>
</dbReference>